<feature type="domain" description="Granulins" evidence="5">
    <location>
        <begin position="152"/>
        <end position="165"/>
    </location>
</feature>
<keyword evidence="4" id="KW-1015">Disulfide bond</keyword>
<evidence type="ECO:0000313" key="6">
    <source>
        <dbReference type="EMBL" id="CAF3842611.1"/>
    </source>
</evidence>
<reference evidence="6" key="1">
    <citation type="submission" date="2021-02" db="EMBL/GenBank/DDBJ databases">
        <authorList>
            <person name="Nowell W R."/>
        </authorList>
    </citation>
    <scope>NUCLEOTIDE SEQUENCE</scope>
</reference>
<dbReference type="InterPro" id="IPR000118">
    <property type="entry name" value="Granulin"/>
</dbReference>
<dbReference type="Pfam" id="PF00396">
    <property type="entry name" value="Granulin"/>
    <property type="match status" value="5"/>
</dbReference>
<feature type="domain" description="Granulins" evidence="5">
    <location>
        <begin position="462"/>
        <end position="475"/>
    </location>
</feature>
<gene>
    <name evidence="6" type="ORF">GIL414_LOCUS3481</name>
</gene>
<dbReference type="Gene3D" id="2.10.25.160">
    <property type="entry name" value="Granulin"/>
    <property type="match status" value="5"/>
</dbReference>
<sequence length="485" mass="54875">MCRLKDNQNLALPDLIRIDHIISQNIQLREQVRQLEIHEVANNLVRTADRIQLEREIMELRAELRERKMVPNLVVTKRFKMWFIKLILFVGILNKYSNGFYNNFKYSLDSISIKTKSIPCPDKQSYCPDNETCCLLSSGQYGCCPLPDAVCCNDNLHCCPNGYTCDVEHSRCQKGFENSYDILCPDHEMSCSDGETCCQLQSGEYGCCPLPNAVCCNDYNHCCPNGYICNIKENKCDKGISIPWFRKKSAFPLKNILSSKIIIRNLSLSLSTIQCSDEKSICPEETTCCELNDHSYGCCPYRQASCCSDKIHCCQKGYSCDESGSRCIRHLNFIEKQNIKSQRLISLSIVQEQICPDEKTICSLNSTCCPNKNEQIISYSCCPYSNGTCCGSNGSFCCPYKYICDEKQLTCQLNKTIHIDNQFLNKCGSSNFVCQFNQTCCKTSQSTYDQYACCDFPHAVCCDDGQHCCPMGTFCDNKSCGCITS</sequence>
<evidence type="ECO:0000256" key="2">
    <source>
        <dbReference type="ARBA" id="ARBA00010093"/>
    </source>
</evidence>
<dbReference type="SMART" id="SM00277">
    <property type="entry name" value="GRAN"/>
    <property type="match status" value="5"/>
</dbReference>
<comment type="similarity">
    <text evidence="2">Belongs to the granulin family.</text>
</comment>
<dbReference type="PANTHER" id="PTHR12274:SF3">
    <property type="entry name" value="PROGRANULIN"/>
    <property type="match status" value="1"/>
</dbReference>
<dbReference type="InterPro" id="IPR039036">
    <property type="entry name" value="Granulin_fam"/>
</dbReference>
<evidence type="ECO:0000259" key="5">
    <source>
        <dbReference type="PROSITE" id="PS00799"/>
    </source>
</evidence>
<protein>
    <recommendedName>
        <fullName evidence="5">Granulins domain-containing protein</fullName>
    </recommendedName>
</protein>
<dbReference type="InterPro" id="IPR037277">
    <property type="entry name" value="Granulin_sf"/>
</dbReference>
<accession>A0A8S2KAU0</accession>
<dbReference type="SUPFAM" id="SSF57277">
    <property type="entry name" value="Granulin repeat"/>
    <property type="match status" value="3"/>
</dbReference>
<dbReference type="PANTHER" id="PTHR12274">
    <property type="entry name" value="GRANULIN"/>
    <property type="match status" value="1"/>
</dbReference>
<dbReference type="Proteomes" id="UP000681720">
    <property type="component" value="Unassembled WGS sequence"/>
</dbReference>
<dbReference type="GO" id="GO:0005576">
    <property type="term" value="C:extracellular region"/>
    <property type="evidence" value="ECO:0007669"/>
    <property type="project" value="UniProtKB-SubCell"/>
</dbReference>
<comment type="subcellular location">
    <subcellularLocation>
        <location evidence="1">Secreted</location>
    </subcellularLocation>
</comment>
<proteinExistence type="inferred from homology"/>
<keyword evidence="3" id="KW-0964">Secreted</keyword>
<evidence type="ECO:0000256" key="4">
    <source>
        <dbReference type="ARBA" id="ARBA00023157"/>
    </source>
</evidence>
<dbReference type="PROSITE" id="PS00799">
    <property type="entry name" value="GRANULINS"/>
    <property type="match status" value="3"/>
</dbReference>
<evidence type="ECO:0000256" key="3">
    <source>
        <dbReference type="ARBA" id="ARBA00022525"/>
    </source>
</evidence>
<dbReference type="AlphaFoldDB" id="A0A8S2KAU0"/>
<comment type="caution">
    <text evidence="6">The sequence shown here is derived from an EMBL/GenBank/DDBJ whole genome shotgun (WGS) entry which is preliminary data.</text>
</comment>
<dbReference type="EMBL" id="CAJOBJ010000761">
    <property type="protein sequence ID" value="CAF3842611.1"/>
    <property type="molecule type" value="Genomic_DNA"/>
</dbReference>
<evidence type="ECO:0000313" key="7">
    <source>
        <dbReference type="Proteomes" id="UP000681720"/>
    </source>
</evidence>
<name>A0A8S2KAU0_9BILA</name>
<organism evidence="6 7">
    <name type="scientific">Rotaria magnacalcarata</name>
    <dbReference type="NCBI Taxonomy" id="392030"/>
    <lineage>
        <taxon>Eukaryota</taxon>
        <taxon>Metazoa</taxon>
        <taxon>Spiralia</taxon>
        <taxon>Gnathifera</taxon>
        <taxon>Rotifera</taxon>
        <taxon>Eurotatoria</taxon>
        <taxon>Bdelloidea</taxon>
        <taxon>Philodinida</taxon>
        <taxon>Philodinidae</taxon>
        <taxon>Rotaria</taxon>
    </lineage>
</organism>
<evidence type="ECO:0000256" key="1">
    <source>
        <dbReference type="ARBA" id="ARBA00004613"/>
    </source>
</evidence>
<feature type="domain" description="Granulins" evidence="5">
    <location>
        <begin position="216"/>
        <end position="229"/>
    </location>
</feature>
<dbReference type="FunFam" id="2.10.25.160:FF:000001">
    <property type="entry name" value="Granulin precursor"/>
    <property type="match status" value="2"/>
</dbReference>